<evidence type="ECO:0000313" key="7">
    <source>
        <dbReference type="Proteomes" id="UP001243009"/>
    </source>
</evidence>
<sequence length="216" mass="22031">MLKACLLTLRQLGEPAFLAPLAKGLLGAVAVFAALAGLAAWGTGWLAGGTGWLANLAAAAGGLLTLGLAWWLFIPAMLAIAGLFLDPVAGAVERRFYPELPPARGAPLAAQAAYNIGLGAKVAGLSLIALPLAILAPPFGAVALWAISTVALGHGLFEGVAQRRMSVPESRALRRRREGAVLGLGAILAALSLLPVVNLLVPVLGTAAMTHLLHRP</sequence>
<protein>
    <submittedName>
        <fullName evidence="6">EI24 domain-containing protein</fullName>
    </submittedName>
</protein>
<dbReference type="RefSeq" id="WP_305105182.1">
    <property type="nucleotide sequence ID" value="NZ_JAUTWS010000017.1"/>
</dbReference>
<evidence type="ECO:0000256" key="2">
    <source>
        <dbReference type="ARBA" id="ARBA00022692"/>
    </source>
</evidence>
<name>A0ABT9E2B9_9PROT</name>
<feature type="transmembrane region" description="Helical" evidence="5">
    <location>
        <begin position="113"/>
        <end position="136"/>
    </location>
</feature>
<evidence type="ECO:0000256" key="3">
    <source>
        <dbReference type="ARBA" id="ARBA00022989"/>
    </source>
</evidence>
<dbReference type="InterPro" id="IPR059112">
    <property type="entry name" value="CysZ/EI24"/>
</dbReference>
<accession>A0ABT9E2B9</accession>
<evidence type="ECO:0000256" key="5">
    <source>
        <dbReference type="SAM" id="Phobius"/>
    </source>
</evidence>
<evidence type="ECO:0000313" key="6">
    <source>
        <dbReference type="EMBL" id="MDO9710318.1"/>
    </source>
</evidence>
<reference evidence="6 7" key="1">
    <citation type="submission" date="2023-08" db="EMBL/GenBank/DDBJ databases">
        <title>The draft genome sequence of Paracraurococcus sp. LOR1-02.</title>
        <authorList>
            <person name="Kingkaew E."/>
            <person name="Tanasupawat S."/>
        </authorList>
    </citation>
    <scope>NUCLEOTIDE SEQUENCE [LARGE SCALE GENOMIC DNA]</scope>
    <source>
        <strain evidence="6 7">LOR1-02</strain>
    </source>
</reference>
<dbReference type="EMBL" id="JAUTWS010000017">
    <property type="protein sequence ID" value="MDO9710318.1"/>
    <property type="molecule type" value="Genomic_DNA"/>
</dbReference>
<comment type="subcellular location">
    <subcellularLocation>
        <location evidence="1">Membrane</location>
        <topology evidence="1">Multi-pass membrane protein</topology>
    </subcellularLocation>
</comment>
<comment type="caution">
    <text evidence="6">The sequence shown here is derived from an EMBL/GenBank/DDBJ whole genome shotgun (WGS) entry which is preliminary data.</text>
</comment>
<keyword evidence="2 5" id="KW-0812">Transmembrane</keyword>
<feature type="transmembrane region" description="Helical" evidence="5">
    <location>
        <begin position="21"/>
        <end position="48"/>
    </location>
</feature>
<dbReference type="Proteomes" id="UP001243009">
    <property type="component" value="Unassembled WGS sequence"/>
</dbReference>
<feature type="transmembrane region" description="Helical" evidence="5">
    <location>
        <begin position="142"/>
        <end position="161"/>
    </location>
</feature>
<feature type="transmembrane region" description="Helical" evidence="5">
    <location>
        <begin position="68"/>
        <end position="92"/>
    </location>
</feature>
<keyword evidence="4 5" id="KW-0472">Membrane</keyword>
<proteinExistence type="predicted"/>
<feature type="transmembrane region" description="Helical" evidence="5">
    <location>
        <begin position="181"/>
        <end position="204"/>
    </location>
</feature>
<dbReference type="Pfam" id="PF07264">
    <property type="entry name" value="EI24"/>
    <property type="match status" value="1"/>
</dbReference>
<keyword evidence="3 5" id="KW-1133">Transmembrane helix</keyword>
<evidence type="ECO:0000256" key="1">
    <source>
        <dbReference type="ARBA" id="ARBA00004141"/>
    </source>
</evidence>
<keyword evidence="7" id="KW-1185">Reference proteome</keyword>
<evidence type="ECO:0000256" key="4">
    <source>
        <dbReference type="ARBA" id="ARBA00023136"/>
    </source>
</evidence>
<gene>
    <name evidence="6" type="ORF">Q7A36_18330</name>
</gene>
<organism evidence="6 7">
    <name type="scientific">Paracraurococcus lichenis</name>
    <dbReference type="NCBI Taxonomy" id="3064888"/>
    <lineage>
        <taxon>Bacteria</taxon>
        <taxon>Pseudomonadati</taxon>
        <taxon>Pseudomonadota</taxon>
        <taxon>Alphaproteobacteria</taxon>
        <taxon>Acetobacterales</taxon>
        <taxon>Roseomonadaceae</taxon>
        <taxon>Paracraurococcus</taxon>
    </lineage>
</organism>